<comment type="caution">
    <text evidence="3">The sequence shown here is derived from an EMBL/GenBank/DDBJ whole genome shotgun (WGS) entry which is preliminary data.</text>
</comment>
<dbReference type="CDD" id="cd04301">
    <property type="entry name" value="NAT_SF"/>
    <property type="match status" value="1"/>
</dbReference>
<proteinExistence type="predicted"/>
<dbReference type="RefSeq" id="WP_106337631.1">
    <property type="nucleotide sequence ID" value="NZ_PVZS01000014.1"/>
</dbReference>
<accession>A0A2T1HRR9</accession>
<evidence type="ECO:0000313" key="3">
    <source>
        <dbReference type="EMBL" id="PSC04336.1"/>
    </source>
</evidence>
<dbReference type="Gene3D" id="3.40.630.30">
    <property type="match status" value="1"/>
</dbReference>
<feature type="domain" description="N-acetyltransferase" evidence="2">
    <location>
        <begin position="26"/>
        <end position="165"/>
    </location>
</feature>
<evidence type="ECO:0000313" key="4">
    <source>
        <dbReference type="Proteomes" id="UP000239772"/>
    </source>
</evidence>
<organism evidence="3 4">
    <name type="scientific">Alsobacter soli</name>
    <dbReference type="NCBI Taxonomy" id="2109933"/>
    <lineage>
        <taxon>Bacteria</taxon>
        <taxon>Pseudomonadati</taxon>
        <taxon>Pseudomonadota</taxon>
        <taxon>Alphaproteobacteria</taxon>
        <taxon>Hyphomicrobiales</taxon>
        <taxon>Alsobacteraceae</taxon>
        <taxon>Alsobacter</taxon>
    </lineage>
</organism>
<dbReference type="InterPro" id="IPR000182">
    <property type="entry name" value="GNAT_dom"/>
</dbReference>
<protein>
    <submittedName>
        <fullName evidence="3">GNAT family N-acetyltransferase</fullName>
    </submittedName>
</protein>
<sequence>MSALGLRGRSEREAGGRRPGGNAPETSIRIARTMADMMHVVSIRSSVYMAEQDCPYDEEFDGNDLCGAHLIASLDGEPIACLRARFFADFAKLERLAVRAQYRKSTVAFELVRAGIELCRRKGYRRIYGHAQDRLVPFWKRFGARPLPRSRPLSFSDFSYTEMLLETEVHPSAVTLETDPYVIIRPEGEWDLPGVLDRSSVRGVTSPLHDVRAA</sequence>
<reference evidence="4" key="1">
    <citation type="submission" date="2018-03" db="EMBL/GenBank/DDBJ databases">
        <authorList>
            <person name="Sun L."/>
            <person name="Liu H."/>
            <person name="Chen W."/>
            <person name="Huang K."/>
            <person name="Liu W."/>
            <person name="Gao X."/>
        </authorList>
    </citation>
    <scope>NUCLEOTIDE SEQUENCE [LARGE SCALE GENOMIC DNA]</scope>
    <source>
        <strain evidence="4">SH9</strain>
    </source>
</reference>
<dbReference type="SUPFAM" id="SSF55729">
    <property type="entry name" value="Acyl-CoA N-acyltransferases (Nat)"/>
    <property type="match status" value="1"/>
</dbReference>
<dbReference type="InterPro" id="IPR016181">
    <property type="entry name" value="Acyl_CoA_acyltransferase"/>
</dbReference>
<dbReference type="AlphaFoldDB" id="A0A2T1HRR9"/>
<keyword evidence="4" id="KW-1185">Reference proteome</keyword>
<keyword evidence="3" id="KW-0808">Transferase</keyword>
<dbReference type="Pfam" id="PF00583">
    <property type="entry name" value="Acetyltransf_1"/>
    <property type="match status" value="1"/>
</dbReference>
<name>A0A2T1HRR9_9HYPH</name>
<evidence type="ECO:0000259" key="2">
    <source>
        <dbReference type="PROSITE" id="PS51186"/>
    </source>
</evidence>
<dbReference type="GO" id="GO:0016747">
    <property type="term" value="F:acyltransferase activity, transferring groups other than amino-acyl groups"/>
    <property type="evidence" value="ECO:0007669"/>
    <property type="project" value="InterPro"/>
</dbReference>
<evidence type="ECO:0000256" key="1">
    <source>
        <dbReference type="SAM" id="MobiDB-lite"/>
    </source>
</evidence>
<dbReference type="EMBL" id="PVZS01000014">
    <property type="protein sequence ID" value="PSC04336.1"/>
    <property type="molecule type" value="Genomic_DNA"/>
</dbReference>
<feature type="region of interest" description="Disordered" evidence="1">
    <location>
        <begin position="1"/>
        <end position="26"/>
    </location>
</feature>
<dbReference type="PROSITE" id="PS51186">
    <property type="entry name" value="GNAT"/>
    <property type="match status" value="1"/>
</dbReference>
<dbReference type="OrthoDB" id="9796171at2"/>
<dbReference type="Proteomes" id="UP000239772">
    <property type="component" value="Unassembled WGS sequence"/>
</dbReference>
<gene>
    <name evidence="3" type="ORF">SLNSH_13980</name>
</gene>